<dbReference type="Pfam" id="PF01740">
    <property type="entry name" value="STAS"/>
    <property type="match status" value="1"/>
</dbReference>
<dbReference type="EMBL" id="JNVC02000005">
    <property type="protein sequence ID" value="KEZ52080.1"/>
    <property type="molecule type" value="Genomic_DNA"/>
</dbReference>
<dbReference type="Gene3D" id="3.30.750.24">
    <property type="entry name" value="STAS domain"/>
    <property type="match status" value="1"/>
</dbReference>
<dbReference type="Proteomes" id="UP000028549">
    <property type="component" value="Unassembled WGS sequence"/>
</dbReference>
<evidence type="ECO:0000313" key="3">
    <source>
        <dbReference type="EMBL" id="KEZ52080.1"/>
    </source>
</evidence>
<dbReference type="RefSeq" id="WP_029566926.1">
    <property type="nucleotide sequence ID" value="NZ_CANLZQ010000003.1"/>
</dbReference>
<dbReference type="STRING" id="246786.GS18_0213415"/>
<evidence type="ECO:0000259" key="2">
    <source>
        <dbReference type="PROSITE" id="PS50801"/>
    </source>
</evidence>
<sequence>MTDRYSINVNGSSFDWDLKKAAYEFEGDEVVLFWINTAFKTFLDSIEEISGENAARLVLETAGYRTGEIVSDFYKRSIGKTEDILKSLPNTYVTAGWGKTTIDVLSYDECRAVVRIENGWEYKVNKAQGKTVEGSFLAGHWAGVLSGLFGKTVWYRVLKSQTSGDPYSEFEFSPSGITPQRNIRSLIQEQERADMLALEQSVAKRTADLVDLVKEISSPIIPVLDNIIVLAMIGRYDEARAEELLTKTLSNLPEYKATFLILDLTAISQVDEFTIDLLQKLVQASALLGTSCILVGISPELSMKIVSSRYQMQNIPCLSTLKHGIHYALAQEGLHISRK</sequence>
<dbReference type="Gene3D" id="3.30.1380.20">
    <property type="entry name" value="Trafficking protein particle complex subunit 3"/>
    <property type="match status" value="1"/>
</dbReference>
<dbReference type="InterPro" id="IPR051932">
    <property type="entry name" value="Bact_StressResp_Reg"/>
</dbReference>
<feature type="domain" description="STAS" evidence="2">
    <location>
        <begin position="217"/>
        <end position="328"/>
    </location>
</feature>
<keyword evidence="4" id="KW-1185">Reference proteome</keyword>
<organism evidence="3 4">
    <name type="scientific">Metabacillus indicus</name>
    <name type="common">Bacillus indicus</name>
    <dbReference type="NCBI Taxonomy" id="246786"/>
    <lineage>
        <taxon>Bacteria</taxon>
        <taxon>Bacillati</taxon>
        <taxon>Bacillota</taxon>
        <taxon>Bacilli</taxon>
        <taxon>Bacillales</taxon>
        <taxon>Bacillaceae</taxon>
        <taxon>Metabacillus</taxon>
    </lineage>
</organism>
<comment type="caution">
    <text evidence="3">The sequence shown here is derived from an EMBL/GenBank/DDBJ whole genome shotgun (WGS) entry which is preliminary data.</text>
</comment>
<dbReference type="PANTHER" id="PTHR33745:SF3">
    <property type="entry name" value="RSBT CO-ANTAGONIST PROTEIN RSBRC"/>
    <property type="match status" value="1"/>
</dbReference>
<gene>
    <name evidence="3" type="ORF">GS18_0213415</name>
</gene>
<evidence type="ECO:0000313" key="4">
    <source>
        <dbReference type="Proteomes" id="UP000028549"/>
    </source>
</evidence>
<dbReference type="InterPro" id="IPR036513">
    <property type="entry name" value="STAS_dom_sf"/>
</dbReference>
<protein>
    <recommendedName>
        <fullName evidence="2">STAS domain-containing protein</fullName>
    </recommendedName>
</protein>
<dbReference type="AlphaFoldDB" id="A0A084GXL8"/>
<evidence type="ECO:0000256" key="1">
    <source>
        <dbReference type="ARBA" id="ARBA00022553"/>
    </source>
</evidence>
<reference evidence="3 4" key="1">
    <citation type="journal article" date="2005" name="Int. J. Syst. Evol. Microbiol.">
        <title>Bacillus cibi sp. nov., isolated from jeotgal, a traditional Korean fermented seafood.</title>
        <authorList>
            <person name="Yoon J.H."/>
            <person name="Lee C.H."/>
            <person name="Oh T.K."/>
        </authorList>
    </citation>
    <scope>NUCLEOTIDE SEQUENCE [LARGE SCALE GENOMIC DNA]</scope>
    <source>
        <strain evidence="3 4">DSM 16189</strain>
    </source>
</reference>
<dbReference type="OrthoDB" id="2717092at2"/>
<dbReference type="PROSITE" id="PS50801">
    <property type="entry name" value="STAS"/>
    <property type="match status" value="1"/>
</dbReference>
<dbReference type="InterPro" id="IPR002645">
    <property type="entry name" value="STAS_dom"/>
</dbReference>
<dbReference type="SUPFAM" id="SSF52091">
    <property type="entry name" value="SpoIIaa-like"/>
    <property type="match status" value="1"/>
</dbReference>
<dbReference type="CDD" id="cd07041">
    <property type="entry name" value="STAS_RsbR_RsbS_like"/>
    <property type="match status" value="1"/>
</dbReference>
<name>A0A084GXL8_METID</name>
<keyword evidence="1" id="KW-0597">Phosphoprotein</keyword>
<proteinExistence type="predicted"/>
<accession>A0A084GXL8</accession>
<dbReference type="PANTHER" id="PTHR33745">
    <property type="entry name" value="RSBT ANTAGONIST PROTEIN RSBS-RELATED"/>
    <property type="match status" value="1"/>
</dbReference>
<dbReference type="SUPFAM" id="SSF111126">
    <property type="entry name" value="Ligand-binding domain in the NO signalling and Golgi transport"/>
    <property type="match status" value="1"/>
</dbReference>
<dbReference type="InterPro" id="IPR024096">
    <property type="entry name" value="NO_sig/Golgi_transp_ligand-bd"/>
</dbReference>